<evidence type="ECO:0000256" key="2">
    <source>
        <dbReference type="ARBA" id="ARBA00010992"/>
    </source>
</evidence>
<dbReference type="PRINTS" id="PR00171">
    <property type="entry name" value="SUGRTRNSPORT"/>
</dbReference>
<feature type="transmembrane region" description="Helical" evidence="9">
    <location>
        <begin position="110"/>
        <end position="130"/>
    </location>
</feature>
<dbReference type="Proteomes" id="UP000013776">
    <property type="component" value="Unassembled WGS sequence"/>
</dbReference>
<evidence type="ECO:0000313" key="12">
    <source>
        <dbReference type="Proteomes" id="UP000013776"/>
    </source>
</evidence>
<organism evidence="11 12">
    <name type="scientific">Taphrina deformans (strain PYCC 5710 / ATCC 11124 / CBS 356.35 / IMI 108563 / JCM 9778 / NBRC 8474)</name>
    <name type="common">Peach leaf curl fungus</name>
    <name type="synonym">Lalaria deformans</name>
    <dbReference type="NCBI Taxonomy" id="1097556"/>
    <lineage>
        <taxon>Eukaryota</taxon>
        <taxon>Fungi</taxon>
        <taxon>Dikarya</taxon>
        <taxon>Ascomycota</taxon>
        <taxon>Taphrinomycotina</taxon>
        <taxon>Taphrinomycetes</taxon>
        <taxon>Taphrinales</taxon>
        <taxon>Taphrinaceae</taxon>
        <taxon>Taphrina</taxon>
    </lineage>
</organism>
<keyword evidence="6 9" id="KW-1133">Transmembrane helix</keyword>
<keyword evidence="12" id="KW-1185">Reference proteome</keyword>
<dbReference type="SUPFAM" id="SSF103473">
    <property type="entry name" value="MFS general substrate transporter"/>
    <property type="match status" value="1"/>
</dbReference>
<feature type="transmembrane region" description="Helical" evidence="9">
    <location>
        <begin position="283"/>
        <end position="302"/>
    </location>
</feature>
<evidence type="ECO:0000256" key="6">
    <source>
        <dbReference type="ARBA" id="ARBA00022989"/>
    </source>
</evidence>
<feature type="domain" description="Major facilitator superfamily (MFS) profile" evidence="10">
    <location>
        <begin position="11"/>
        <end position="468"/>
    </location>
</feature>
<evidence type="ECO:0000259" key="10">
    <source>
        <dbReference type="PROSITE" id="PS50850"/>
    </source>
</evidence>
<feature type="transmembrane region" description="Helical" evidence="9">
    <location>
        <begin position="415"/>
        <end position="433"/>
    </location>
</feature>
<dbReference type="InterPro" id="IPR003663">
    <property type="entry name" value="Sugar/inositol_transpt"/>
</dbReference>
<dbReference type="EMBL" id="CAHR02000359">
    <property type="protein sequence ID" value="CCG84964.1"/>
    <property type="molecule type" value="Genomic_DNA"/>
</dbReference>
<dbReference type="CDD" id="cd17356">
    <property type="entry name" value="MFS_HXT"/>
    <property type="match status" value="1"/>
</dbReference>
<comment type="similarity">
    <text evidence="2 8">Belongs to the major facilitator superfamily. Sugar transporter (TC 2.A.1.1) family.</text>
</comment>
<dbReference type="OrthoDB" id="2241241at2759"/>
<dbReference type="STRING" id="1097556.R4XKI3"/>
<feature type="transmembrane region" description="Helical" evidence="9">
    <location>
        <begin position="445"/>
        <end position="464"/>
    </location>
</feature>
<accession>R4XKI3</accession>
<dbReference type="Pfam" id="PF00083">
    <property type="entry name" value="Sugar_tr"/>
    <property type="match status" value="2"/>
</dbReference>
<dbReference type="InterPro" id="IPR050360">
    <property type="entry name" value="MFS_Sugar_Transporters"/>
</dbReference>
<dbReference type="AlphaFoldDB" id="R4XKI3"/>
<evidence type="ECO:0000256" key="9">
    <source>
        <dbReference type="SAM" id="Phobius"/>
    </source>
</evidence>
<feature type="transmembrane region" description="Helical" evidence="9">
    <location>
        <begin position="176"/>
        <end position="195"/>
    </location>
</feature>
<keyword evidence="5 9" id="KW-0812">Transmembrane</keyword>
<name>R4XKI3_TAPDE</name>
<dbReference type="FunFam" id="1.20.1250.20:FF:000134">
    <property type="entry name" value="MFS sugar transporter protein"/>
    <property type="match status" value="1"/>
</dbReference>
<feature type="transmembrane region" description="Helical" evidence="9">
    <location>
        <begin position="344"/>
        <end position="366"/>
    </location>
</feature>
<reference evidence="11 12" key="1">
    <citation type="journal article" date="2013" name="MBio">
        <title>Genome sequencing of the plant pathogen Taphrina deformans, the causal agent of peach leaf curl.</title>
        <authorList>
            <person name="Cisse O.H."/>
            <person name="Almeida J.M.G.C.F."/>
            <person name="Fonseca A."/>
            <person name="Kumar A.A."/>
            <person name="Salojaervi J."/>
            <person name="Overmyer K."/>
            <person name="Hauser P.M."/>
            <person name="Pagni M."/>
        </authorList>
    </citation>
    <scope>NUCLEOTIDE SEQUENCE [LARGE SCALE GENOMIC DNA]</scope>
    <source>
        <strain evidence="12">PYCC 5710 / ATCC 11124 / CBS 356.35 / IMI 108563 / JCM 9778 / NBRC 8474</strain>
    </source>
</reference>
<comment type="caution">
    <text evidence="11">The sequence shown here is derived from an EMBL/GenBank/DDBJ whole genome shotgun (WGS) entry which is preliminary data.</text>
</comment>
<evidence type="ECO:0000256" key="7">
    <source>
        <dbReference type="ARBA" id="ARBA00023136"/>
    </source>
</evidence>
<keyword evidence="7 9" id="KW-0472">Membrane</keyword>
<dbReference type="InterPro" id="IPR005828">
    <property type="entry name" value="MFS_sugar_transport-like"/>
</dbReference>
<feature type="transmembrane region" description="Helical" evidence="9">
    <location>
        <begin position="83"/>
        <end position="104"/>
    </location>
</feature>
<evidence type="ECO:0000256" key="5">
    <source>
        <dbReference type="ARBA" id="ARBA00022692"/>
    </source>
</evidence>
<gene>
    <name evidence="11" type="ORF">TAPDE_005530</name>
</gene>
<evidence type="ECO:0000256" key="3">
    <source>
        <dbReference type="ARBA" id="ARBA00022448"/>
    </source>
</evidence>
<feature type="transmembrane region" description="Helical" evidence="9">
    <location>
        <begin position="7"/>
        <end position="33"/>
    </location>
</feature>
<dbReference type="Gene3D" id="1.20.1250.20">
    <property type="entry name" value="MFS general substrate transporter like domains"/>
    <property type="match status" value="1"/>
</dbReference>
<proteinExistence type="inferred from homology"/>
<sequence>MGEGNTIVVLFAVFVSLGGFIFGYDIGYISGILEMPTFQNDFCNGTTCESSRSGILVSILSLGTLAGALFGTPVADFIGRKGAIIAMTLIYMVGVIVQLTTTGSSIRNLLAGRFVAGMGVGALSALVPMYQGETAPKHLRGTMIACYQVFITAGIEVAYCVDYGTRHYTNSASYRIPIGLQLLWGLILAIGGFWLPESPRYLLSKGRYDDALKSVATVRSTTVDDPEVVADIDEMRGKIVEEQKNTRNGWVECFLGKPKIGYRTTCGIILQMLQQLTGASTTCLCNSISMLTGLDFFFYYGTTVFSQIGVTDPFVVQMIFGAIDFWCTLPGLWYFERFGRRRTLIVGGFIMFVCYYIYAIVGFTAVNPDGSPTYSGGIALTVFACFFVFGYASSWGPGTWILTGELFPTHVRAKCISLSVSSNWIWNFLVGYFSPTITDKIGTKYGFVFGSCCAIGILFIFFFIPETRGLSLESMDELWDNLWTTGLKPWQTHNWQPSISYADKQRHERSYSDDRIKPQAEHIEHDSNV</sequence>
<feature type="transmembrane region" description="Helical" evidence="9">
    <location>
        <begin position="142"/>
        <end position="164"/>
    </location>
</feature>
<evidence type="ECO:0000256" key="4">
    <source>
        <dbReference type="ARBA" id="ARBA00022597"/>
    </source>
</evidence>
<dbReference type="InterPro" id="IPR036259">
    <property type="entry name" value="MFS_trans_sf"/>
</dbReference>
<keyword evidence="3 8" id="KW-0813">Transport</keyword>
<protein>
    <recommendedName>
        <fullName evidence="10">Major facilitator superfamily (MFS) profile domain-containing protein</fullName>
    </recommendedName>
</protein>
<dbReference type="InterPro" id="IPR005829">
    <property type="entry name" value="Sugar_transporter_CS"/>
</dbReference>
<keyword evidence="4" id="KW-0762">Sugar transport</keyword>
<dbReference type="VEuPathDB" id="FungiDB:TAPDE_005530"/>
<dbReference type="PROSITE" id="PS50850">
    <property type="entry name" value="MFS"/>
    <property type="match status" value="1"/>
</dbReference>
<dbReference type="eggNOG" id="KOG0254">
    <property type="taxonomic scope" value="Eukaryota"/>
</dbReference>
<dbReference type="NCBIfam" id="TIGR00879">
    <property type="entry name" value="SP"/>
    <property type="match status" value="1"/>
</dbReference>
<evidence type="ECO:0000256" key="1">
    <source>
        <dbReference type="ARBA" id="ARBA00004141"/>
    </source>
</evidence>
<dbReference type="PANTHER" id="PTHR48022:SF75">
    <property type="entry name" value="GALACTOSE TRANSPORTER-RELATED"/>
    <property type="match status" value="1"/>
</dbReference>
<evidence type="ECO:0000313" key="11">
    <source>
        <dbReference type="EMBL" id="CCG84964.1"/>
    </source>
</evidence>
<dbReference type="PANTHER" id="PTHR48022">
    <property type="entry name" value="PLASTIDIC GLUCOSE TRANSPORTER 4"/>
    <property type="match status" value="1"/>
</dbReference>
<dbReference type="GO" id="GO:0005351">
    <property type="term" value="F:carbohydrate:proton symporter activity"/>
    <property type="evidence" value="ECO:0007669"/>
    <property type="project" value="TreeGrafter"/>
</dbReference>
<evidence type="ECO:0000256" key="8">
    <source>
        <dbReference type="RuleBase" id="RU003346"/>
    </source>
</evidence>
<dbReference type="PROSITE" id="PS00217">
    <property type="entry name" value="SUGAR_TRANSPORT_2"/>
    <property type="match status" value="1"/>
</dbReference>
<dbReference type="GO" id="GO:0005886">
    <property type="term" value="C:plasma membrane"/>
    <property type="evidence" value="ECO:0007669"/>
    <property type="project" value="TreeGrafter"/>
</dbReference>
<comment type="subcellular location">
    <subcellularLocation>
        <location evidence="1">Membrane</location>
        <topology evidence="1">Multi-pass membrane protein</topology>
    </subcellularLocation>
</comment>
<feature type="transmembrane region" description="Helical" evidence="9">
    <location>
        <begin position="53"/>
        <end position="71"/>
    </location>
</feature>
<feature type="transmembrane region" description="Helical" evidence="9">
    <location>
        <begin position="378"/>
        <end position="403"/>
    </location>
</feature>
<dbReference type="InterPro" id="IPR020846">
    <property type="entry name" value="MFS_dom"/>
</dbReference>
<feature type="transmembrane region" description="Helical" evidence="9">
    <location>
        <begin position="314"/>
        <end position="335"/>
    </location>
</feature>